<name>A0A1R2BQ10_9CILI</name>
<keyword evidence="7" id="KW-0129">CBS domain</keyword>
<reference evidence="9 10" key="1">
    <citation type="submission" date="2016-11" db="EMBL/GenBank/DDBJ databases">
        <title>The macronuclear genome of Stentor coeruleus: a giant cell with tiny introns.</title>
        <authorList>
            <person name="Slabodnick M."/>
            <person name="Ruby J.G."/>
            <person name="Reiff S.B."/>
            <person name="Swart E.C."/>
            <person name="Gosai S."/>
            <person name="Prabakaran S."/>
            <person name="Witkowska E."/>
            <person name="Larue G.E."/>
            <person name="Fisher S."/>
            <person name="Freeman R.M."/>
            <person name="Gunawardena J."/>
            <person name="Chu W."/>
            <person name="Stover N.A."/>
            <person name="Gregory B.D."/>
            <person name="Nowacki M."/>
            <person name="Derisi J."/>
            <person name="Roy S.W."/>
            <person name="Marshall W.F."/>
            <person name="Sood P."/>
        </authorList>
    </citation>
    <scope>NUCLEOTIDE SEQUENCE [LARGE SCALE GENOMIC DNA]</scope>
    <source>
        <strain evidence="9">WM001</strain>
    </source>
</reference>
<dbReference type="Gene3D" id="3.40.50.1100">
    <property type="match status" value="2"/>
</dbReference>
<dbReference type="Pfam" id="PF00571">
    <property type="entry name" value="CBS"/>
    <property type="match status" value="1"/>
</dbReference>
<evidence type="ECO:0000313" key="10">
    <source>
        <dbReference type="Proteomes" id="UP000187209"/>
    </source>
</evidence>
<keyword evidence="5" id="KW-0663">Pyridoxal phosphate</keyword>
<dbReference type="InterPro" id="IPR001926">
    <property type="entry name" value="TrpB-like_PALP"/>
</dbReference>
<dbReference type="SUPFAM" id="SSF54631">
    <property type="entry name" value="CBS-domain pair"/>
    <property type="match status" value="1"/>
</dbReference>
<evidence type="ECO:0000313" key="9">
    <source>
        <dbReference type="EMBL" id="OMJ78806.1"/>
    </source>
</evidence>
<dbReference type="PROSITE" id="PS00901">
    <property type="entry name" value="CYS_SYNTHASE"/>
    <property type="match status" value="1"/>
</dbReference>
<dbReference type="Gene3D" id="3.10.580.10">
    <property type="entry name" value="CBS-domain"/>
    <property type="match status" value="1"/>
</dbReference>
<comment type="caution">
    <text evidence="9">The sequence shown here is derived from an EMBL/GenBank/DDBJ whole genome shotgun (WGS) entry which is preliminary data.</text>
</comment>
<dbReference type="EC" id="4.2.1.22" evidence="4"/>
<evidence type="ECO:0000256" key="4">
    <source>
        <dbReference type="ARBA" id="ARBA00012041"/>
    </source>
</evidence>
<dbReference type="InterPro" id="IPR000644">
    <property type="entry name" value="CBS_dom"/>
</dbReference>
<dbReference type="InterPro" id="IPR050214">
    <property type="entry name" value="Cys_Synth/Cystath_Beta-Synth"/>
</dbReference>
<accession>A0A1R2BQ10</accession>
<evidence type="ECO:0000256" key="2">
    <source>
        <dbReference type="ARBA" id="ARBA00005003"/>
    </source>
</evidence>
<comment type="catalytic activity">
    <reaction evidence="6">
        <text>L-homocysteine + L-serine = L,L-cystathionine + H2O</text>
        <dbReference type="Rhea" id="RHEA:10112"/>
        <dbReference type="ChEBI" id="CHEBI:15377"/>
        <dbReference type="ChEBI" id="CHEBI:33384"/>
        <dbReference type="ChEBI" id="CHEBI:58161"/>
        <dbReference type="ChEBI" id="CHEBI:58199"/>
        <dbReference type="EC" id="4.2.1.22"/>
    </reaction>
</comment>
<sequence length="485" mass="53547">MVSRNYDRRFTNTPCRWALGTTEPSPHTHEEHLPRPKICDTILDAIGDTPIVRINQITKDEGISCEVLVKCEFFNPGGSVKDRIAKRIITDLEKSGRLKPGMTIIEPSSGNTGIGVALCAVVKGYKAVVTLPERMSQEKSDTLEALGATIIRTPDVLGFTDPTSFVGVADRLETENPDYIMAGQYFNPSNPLAHYDHTAEEILHQLDGKLDYLVVGSGTGGHMTGLSRKLKERIPNLKVIAVDPLGSIVRDPDNIQPAPWKAEGMGSTVVPRTCNDSCVDEWYIADDQNSFDYAKKLIRQEGIMVGGSAGSVFYAAVQLAKKLPADKRVLAMMPDGIKNYMTKFLNDRWMVQNGFMQETITRPVEGKTVRDLNVQPSVTCSLSISIREAVSIMRDNNVTEIPVVDNGKVVGVVSSAFLNKRLVAEMAKVDDNIKQSLVKVPRVVNFDTTVAFVNTWIEDLKFSVVHDGDFIGVIYPWHITNLLVN</sequence>
<evidence type="ECO:0000256" key="3">
    <source>
        <dbReference type="ARBA" id="ARBA00007103"/>
    </source>
</evidence>
<evidence type="ECO:0000259" key="8">
    <source>
        <dbReference type="PROSITE" id="PS51371"/>
    </source>
</evidence>
<dbReference type="PANTHER" id="PTHR10314">
    <property type="entry name" value="CYSTATHIONINE BETA-SYNTHASE"/>
    <property type="match status" value="1"/>
</dbReference>
<dbReference type="Proteomes" id="UP000187209">
    <property type="component" value="Unassembled WGS sequence"/>
</dbReference>
<evidence type="ECO:0000256" key="7">
    <source>
        <dbReference type="PROSITE-ProRule" id="PRU00703"/>
    </source>
</evidence>
<evidence type="ECO:0000256" key="5">
    <source>
        <dbReference type="ARBA" id="ARBA00022898"/>
    </source>
</evidence>
<dbReference type="AlphaFoldDB" id="A0A1R2BQ10"/>
<dbReference type="InterPro" id="IPR036052">
    <property type="entry name" value="TrpB-like_PALP_sf"/>
</dbReference>
<dbReference type="FunFam" id="3.40.50.1100:FF:000003">
    <property type="entry name" value="Cystathionine beta-synthase"/>
    <property type="match status" value="1"/>
</dbReference>
<dbReference type="InterPro" id="IPR001216">
    <property type="entry name" value="P-phosphate_BS"/>
</dbReference>
<dbReference type="PROSITE" id="PS51371">
    <property type="entry name" value="CBS"/>
    <property type="match status" value="1"/>
</dbReference>
<keyword evidence="10" id="KW-1185">Reference proteome</keyword>
<dbReference type="EMBL" id="MPUH01000503">
    <property type="protein sequence ID" value="OMJ78806.1"/>
    <property type="molecule type" value="Genomic_DNA"/>
</dbReference>
<dbReference type="Pfam" id="PF00291">
    <property type="entry name" value="PALP"/>
    <property type="match status" value="1"/>
</dbReference>
<dbReference type="SUPFAM" id="SSF53686">
    <property type="entry name" value="Tryptophan synthase beta subunit-like PLP-dependent enzymes"/>
    <property type="match status" value="1"/>
</dbReference>
<dbReference type="SMART" id="SM00116">
    <property type="entry name" value="CBS"/>
    <property type="match status" value="1"/>
</dbReference>
<dbReference type="GO" id="GO:0004122">
    <property type="term" value="F:cystathionine beta-synthase activity"/>
    <property type="evidence" value="ECO:0007669"/>
    <property type="project" value="UniProtKB-EC"/>
</dbReference>
<feature type="domain" description="CBS" evidence="8">
    <location>
        <begin position="372"/>
        <end position="429"/>
    </location>
</feature>
<evidence type="ECO:0000256" key="1">
    <source>
        <dbReference type="ARBA" id="ARBA00001933"/>
    </source>
</evidence>
<dbReference type="FunFam" id="3.40.50.1100:FF:000118">
    <property type="entry name" value="Related to CYS4-cystathionine beta-synthase"/>
    <property type="match status" value="1"/>
</dbReference>
<dbReference type="CDD" id="cd01561">
    <property type="entry name" value="CBS_like"/>
    <property type="match status" value="1"/>
</dbReference>
<protein>
    <recommendedName>
        <fullName evidence="4">cystathionine beta-synthase</fullName>
        <ecNumber evidence="4">4.2.1.22</ecNumber>
    </recommendedName>
</protein>
<comment type="pathway">
    <text evidence="2">Amino-acid biosynthesis; L-cysteine biosynthesis; L-cysteine from L-homocysteine and L-serine: step 1/2.</text>
</comment>
<dbReference type="InterPro" id="IPR046342">
    <property type="entry name" value="CBS_dom_sf"/>
</dbReference>
<evidence type="ECO:0000256" key="6">
    <source>
        <dbReference type="ARBA" id="ARBA00047490"/>
    </source>
</evidence>
<proteinExistence type="inferred from homology"/>
<gene>
    <name evidence="9" type="ORF">SteCoe_21334</name>
</gene>
<organism evidence="9 10">
    <name type="scientific">Stentor coeruleus</name>
    <dbReference type="NCBI Taxonomy" id="5963"/>
    <lineage>
        <taxon>Eukaryota</taxon>
        <taxon>Sar</taxon>
        <taxon>Alveolata</taxon>
        <taxon>Ciliophora</taxon>
        <taxon>Postciliodesmatophora</taxon>
        <taxon>Heterotrichea</taxon>
        <taxon>Heterotrichida</taxon>
        <taxon>Stentoridae</taxon>
        <taxon>Stentor</taxon>
    </lineage>
</organism>
<dbReference type="GO" id="GO:0006535">
    <property type="term" value="P:cysteine biosynthetic process from serine"/>
    <property type="evidence" value="ECO:0007669"/>
    <property type="project" value="InterPro"/>
</dbReference>
<dbReference type="OrthoDB" id="10259545at2759"/>
<comment type="similarity">
    <text evidence="3">Belongs to the cysteine synthase/cystathionine beta-synthase family.</text>
</comment>
<comment type="cofactor">
    <cofactor evidence="1">
        <name>pyridoxal 5'-phosphate</name>
        <dbReference type="ChEBI" id="CHEBI:597326"/>
    </cofactor>
</comment>